<proteinExistence type="predicted"/>
<accession>A0A5C5WRW9</accession>
<keyword evidence="3" id="KW-1185">Reference proteome</keyword>
<evidence type="ECO:0000313" key="3">
    <source>
        <dbReference type="Proteomes" id="UP000316598"/>
    </source>
</evidence>
<gene>
    <name evidence="2" type="ORF">Pla22_11950</name>
</gene>
<comment type="caution">
    <text evidence="2">The sequence shown here is derived from an EMBL/GenBank/DDBJ whole genome shotgun (WGS) entry which is preliminary data.</text>
</comment>
<reference evidence="2 3" key="1">
    <citation type="submission" date="2019-02" db="EMBL/GenBank/DDBJ databases">
        <title>Deep-cultivation of Planctomycetes and their phenomic and genomic characterization uncovers novel biology.</title>
        <authorList>
            <person name="Wiegand S."/>
            <person name="Jogler M."/>
            <person name="Boedeker C."/>
            <person name="Pinto D."/>
            <person name="Vollmers J."/>
            <person name="Rivas-Marin E."/>
            <person name="Kohn T."/>
            <person name="Peeters S.H."/>
            <person name="Heuer A."/>
            <person name="Rast P."/>
            <person name="Oberbeckmann S."/>
            <person name="Bunk B."/>
            <person name="Jeske O."/>
            <person name="Meyerdierks A."/>
            <person name="Storesund J.E."/>
            <person name="Kallscheuer N."/>
            <person name="Luecker S."/>
            <person name="Lage O.M."/>
            <person name="Pohl T."/>
            <person name="Merkel B.J."/>
            <person name="Hornburger P."/>
            <person name="Mueller R.-W."/>
            <person name="Bruemmer F."/>
            <person name="Labrenz M."/>
            <person name="Spormann A.M."/>
            <person name="Op Den Camp H."/>
            <person name="Overmann J."/>
            <person name="Amann R."/>
            <person name="Jetten M.S.M."/>
            <person name="Mascher T."/>
            <person name="Medema M.H."/>
            <person name="Devos D.P."/>
            <person name="Kaster A.-K."/>
            <person name="Ovreas L."/>
            <person name="Rohde M."/>
            <person name="Galperin M.Y."/>
            <person name="Jogler C."/>
        </authorList>
    </citation>
    <scope>NUCLEOTIDE SEQUENCE [LARGE SCALE GENOMIC DNA]</scope>
    <source>
        <strain evidence="2 3">Pla22</strain>
    </source>
</reference>
<organism evidence="2 3">
    <name type="scientific">Rubripirellula amarantea</name>
    <dbReference type="NCBI Taxonomy" id="2527999"/>
    <lineage>
        <taxon>Bacteria</taxon>
        <taxon>Pseudomonadati</taxon>
        <taxon>Planctomycetota</taxon>
        <taxon>Planctomycetia</taxon>
        <taxon>Pirellulales</taxon>
        <taxon>Pirellulaceae</taxon>
        <taxon>Rubripirellula</taxon>
    </lineage>
</organism>
<evidence type="ECO:0000313" key="2">
    <source>
        <dbReference type="EMBL" id="TWT53566.1"/>
    </source>
</evidence>
<feature type="chain" id="PRO_5022980495" evidence="1">
    <location>
        <begin position="30"/>
        <end position="338"/>
    </location>
</feature>
<feature type="signal peptide" evidence="1">
    <location>
        <begin position="1"/>
        <end position="29"/>
    </location>
</feature>
<name>A0A5C5WRW9_9BACT</name>
<dbReference type="AlphaFoldDB" id="A0A5C5WRW9"/>
<evidence type="ECO:0000256" key="1">
    <source>
        <dbReference type="SAM" id="SignalP"/>
    </source>
</evidence>
<dbReference type="RefSeq" id="WP_207310302.1">
    <property type="nucleotide sequence ID" value="NZ_SJPI01000001.1"/>
</dbReference>
<sequence precursor="true">MPVRSSSMARTFTLLGLIAAMALASGAQSQGQDPASKRDPSSVEETRFAPGVVRVIPPSPEPDETFDGPLTLKTFLDTYPEIQFGGDTHENGEPHFDPRSRTLVEMAKQVILRREIYCFEFAFKPLRHAFIDVPGPNGRLQRKLVWYMVYRVRYRGGDLRPAADTVAGVQIYKRVEKVRYDNRRFFPMLVLNNNATGKEYLDRILPTATAKIRAREQISAPLYNSVEITRVPVPYAGDSASDGVWGVATWVDVDPDMDFVSVEVSGLTNAFQQDGEGDEAPYRRKILQLNFYRPGDKINQTDDEIRFGVPAYTNPTEQKYILDQYGLDERLDYRWLFR</sequence>
<protein>
    <submittedName>
        <fullName evidence="2">Uncharacterized protein</fullName>
    </submittedName>
</protein>
<keyword evidence="1" id="KW-0732">Signal</keyword>
<dbReference type="EMBL" id="SJPI01000001">
    <property type="protein sequence ID" value="TWT53566.1"/>
    <property type="molecule type" value="Genomic_DNA"/>
</dbReference>
<dbReference type="Proteomes" id="UP000316598">
    <property type="component" value="Unassembled WGS sequence"/>
</dbReference>